<accession>A0AAW2E244</accession>
<comment type="caution">
    <text evidence="2">The sequence shown here is derived from an EMBL/GenBank/DDBJ whole genome shotgun (WGS) entry which is preliminary data.</text>
</comment>
<feature type="compositionally biased region" description="Polar residues" evidence="1">
    <location>
        <begin position="1"/>
        <end position="22"/>
    </location>
</feature>
<proteinExistence type="predicted"/>
<dbReference type="EMBL" id="JAZDWU010000001">
    <property type="protein sequence ID" value="KAL0016766.1"/>
    <property type="molecule type" value="Genomic_DNA"/>
</dbReference>
<feature type="compositionally biased region" description="Acidic residues" evidence="1">
    <location>
        <begin position="24"/>
        <end position="36"/>
    </location>
</feature>
<evidence type="ECO:0000256" key="1">
    <source>
        <dbReference type="SAM" id="MobiDB-lite"/>
    </source>
</evidence>
<dbReference type="AlphaFoldDB" id="A0AAW2E244"/>
<organism evidence="2 3">
    <name type="scientific">Lithocarpus litseifolius</name>
    <dbReference type="NCBI Taxonomy" id="425828"/>
    <lineage>
        <taxon>Eukaryota</taxon>
        <taxon>Viridiplantae</taxon>
        <taxon>Streptophyta</taxon>
        <taxon>Embryophyta</taxon>
        <taxon>Tracheophyta</taxon>
        <taxon>Spermatophyta</taxon>
        <taxon>Magnoliopsida</taxon>
        <taxon>eudicotyledons</taxon>
        <taxon>Gunneridae</taxon>
        <taxon>Pentapetalae</taxon>
        <taxon>rosids</taxon>
        <taxon>fabids</taxon>
        <taxon>Fagales</taxon>
        <taxon>Fagaceae</taxon>
        <taxon>Lithocarpus</taxon>
    </lineage>
</organism>
<feature type="region of interest" description="Disordered" evidence="1">
    <location>
        <begin position="1"/>
        <end position="49"/>
    </location>
</feature>
<sequence>MGFNSMQEPTTQTDAREGNQSVDENTEDDSEEEDDSYGSQKENTDSDDD</sequence>
<dbReference type="Proteomes" id="UP001459277">
    <property type="component" value="Unassembled WGS sequence"/>
</dbReference>
<keyword evidence="3" id="KW-1185">Reference proteome</keyword>
<reference evidence="2 3" key="1">
    <citation type="submission" date="2024-01" db="EMBL/GenBank/DDBJ databases">
        <title>A telomere-to-telomere, gap-free genome of sweet tea (Lithocarpus litseifolius).</title>
        <authorList>
            <person name="Zhou J."/>
        </authorList>
    </citation>
    <scope>NUCLEOTIDE SEQUENCE [LARGE SCALE GENOMIC DNA]</scope>
    <source>
        <strain evidence="2">Zhou-2022a</strain>
        <tissue evidence="2">Leaf</tissue>
    </source>
</reference>
<gene>
    <name evidence="2" type="ORF">SO802_003835</name>
</gene>
<name>A0AAW2E244_9ROSI</name>
<evidence type="ECO:0000313" key="3">
    <source>
        <dbReference type="Proteomes" id="UP001459277"/>
    </source>
</evidence>
<protein>
    <submittedName>
        <fullName evidence="2">Uncharacterized protein</fullName>
    </submittedName>
</protein>
<evidence type="ECO:0000313" key="2">
    <source>
        <dbReference type="EMBL" id="KAL0016766.1"/>
    </source>
</evidence>